<protein>
    <recommendedName>
        <fullName evidence="4">NR LBD domain-containing protein</fullName>
    </recommendedName>
</protein>
<dbReference type="InterPro" id="IPR000536">
    <property type="entry name" value="Nucl_hrmn_rcpt_lig-bd"/>
</dbReference>
<dbReference type="InterPro" id="IPR035500">
    <property type="entry name" value="NHR-like_dom_sf"/>
</dbReference>
<sequence length="143" mass="17282">MIFLLTSAEMKKFIDQNENESFDEKNQYSSFQSIIKDLILPSIDQTEFALLKLIIIFSIPTHFQSNDRFLIDKYRKDALFMLTEYTKNSKYRRLAELLMLLSHMQETMSTIYLDKIFFQHLLHRISMKNLLCNIIRHIRTFFR</sequence>
<dbReference type="Gene3D" id="1.10.565.10">
    <property type="entry name" value="Retinoid X Receptor"/>
    <property type="match status" value="1"/>
</dbReference>
<dbReference type="SUPFAM" id="SSF48508">
    <property type="entry name" value="Nuclear receptor ligand-binding domain"/>
    <property type="match status" value="1"/>
</dbReference>
<dbReference type="Proteomes" id="UP000676336">
    <property type="component" value="Unassembled WGS sequence"/>
</dbReference>
<gene>
    <name evidence="5" type="ORF">BYL167_LOCUS57017</name>
    <name evidence="6" type="ORF">SMN809_LOCUS69518</name>
</gene>
<dbReference type="AlphaFoldDB" id="A0A8S3E2M4"/>
<evidence type="ECO:0000256" key="2">
    <source>
        <dbReference type="ARBA" id="ARBA00023163"/>
    </source>
</evidence>
<dbReference type="EMBL" id="CAJOBH010224095">
    <property type="protein sequence ID" value="CAF5041761.1"/>
    <property type="molecule type" value="Genomic_DNA"/>
</dbReference>
<name>A0A8S3E2M4_9BILA</name>
<dbReference type="EMBL" id="CAJOBI010319659">
    <property type="protein sequence ID" value="CAF5182956.1"/>
    <property type="molecule type" value="Genomic_DNA"/>
</dbReference>
<accession>A0A8S3E2M4</accession>
<evidence type="ECO:0000313" key="5">
    <source>
        <dbReference type="EMBL" id="CAF5041761.1"/>
    </source>
</evidence>
<keyword evidence="2" id="KW-0804">Transcription</keyword>
<organism evidence="5 7">
    <name type="scientific">Rotaria magnacalcarata</name>
    <dbReference type="NCBI Taxonomy" id="392030"/>
    <lineage>
        <taxon>Eukaryota</taxon>
        <taxon>Metazoa</taxon>
        <taxon>Spiralia</taxon>
        <taxon>Gnathifera</taxon>
        <taxon>Rotifera</taxon>
        <taxon>Eurotatoria</taxon>
        <taxon>Bdelloidea</taxon>
        <taxon>Philodinida</taxon>
        <taxon>Philodinidae</taxon>
        <taxon>Rotaria</taxon>
    </lineage>
</organism>
<evidence type="ECO:0000313" key="6">
    <source>
        <dbReference type="EMBL" id="CAF5182956.1"/>
    </source>
</evidence>
<comment type="caution">
    <text evidence="5">The sequence shown here is derived from an EMBL/GenBank/DDBJ whole genome shotgun (WGS) entry which is preliminary data.</text>
</comment>
<evidence type="ECO:0000256" key="1">
    <source>
        <dbReference type="ARBA" id="ARBA00023015"/>
    </source>
</evidence>
<feature type="domain" description="NR LBD" evidence="4">
    <location>
        <begin position="10"/>
        <end position="110"/>
    </location>
</feature>
<keyword evidence="1" id="KW-0805">Transcription regulation</keyword>
<dbReference type="Pfam" id="PF00104">
    <property type="entry name" value="Hormone_recep"/>
    <property type="match status" value="1"/>
</dbReference>
<dbReference type="Proteomes" id="UP000681967">
    <property type="component" value="Unassembled WGS sequence"/>
</dbReference>
<evidence type="ECO:0000259" key="4">
    <source>
        <dbReference type="Pfam" id="PF00104"/>
    </source>
</evidence>
<evidence type="ECO:0000256" key="3">
    <source>
        <dbReference type="ARBA" id="ARBA00023170"/>
    </source>
</evidence>
<reference evidence="5" key="1">
    <citation type="submission" date="2021-02" db="EMBL/GenBank/DDBJ databases">
        <authorList>
            <person name="Nowell W R."/>
        </authorList>
    </citation>
    <scope>NUCLEOTIDE SEQUENCE</scope>
</reference>
<keyword evidence="3" id="KW-0675">Receptor</keyword>
<evidence type="ECO:0000313" key="7">
    <source>
        <dbReference type="Proteomes" id="UP000681967"/>
    </source>
</evidence>
<proteinExistence type="predicted"/>